<organism evidence="2 3">
    <name type="scientific">Rhodovulum sulfidophilum</name>
    <name type="common">Rhodobacter sulfidophilus</name>
    <dbReference type="NCBI Taxonomy" id="35806"/>
    <lineage>
        <taxon>Bacteria</taxon>
        <taxon>Pseudomonadati</taxon>
        <taxon>Pseudomonadota</taxon>
        <taxon>Alphaproteobacteria</taxon>
        <taxon>Rhodobacterales</taxon>
        <taxon>Paracoccaceae</taxon>
        <taxon>Rhodovulum</taxon>
    </lineage>
</organism>
<dbReference type="PATRIC" id="fig|35806.4.peg.3040"/>
<dbReference type="KEGG" id="rsu:NHU_02957"/>
<dbReference type="eggNOG" id="ENOG502Z8YM">
    <property type="taxonomic scope" value="Bacteria"/>
</dbReference>
<evidence type="ECO:0008006" key="4">
    <source>
        <dbReference type="Google" id="ProtNLM"/>
    </source>
</evidence>
<evidence type="ECO:0000313" key="2">
    <source>
        <dbReference type="EMBL" id="BAQ70104.1"/>
    </source>
</evidence>
<feature type="transmembrane region" description="Helical" evidence="1">
    <location>
        <begin position="47"/>
        <end position="70"/>
    </location>
</feature>
<dbReference type="EMBL" id="AP014800">
    <property type="protein sequence ID" value="BAQ70104.1"/>
    <property type="molecule type" value="Genomic_DNA"/>
</dbReference>
<feature type="transmembrane region" description="Helical" evidence="1">
    <location>
        <begin position="191"/>
        <end position="208"/>
    </location>
</feature>
<evidence type="ECO:0000313" key="3">
    <source>
        <dbReference type="Proteomes" id="UP000064912"/>
    </source>
</evidence>
<protein>
    <recommendedName>
        <fullName evidence="4">Tryptophan-rich sensory protein</fullName>
    </recommendedName>
</protein>
<dbReference type="AlphaFoldDB" id="A0A0D6B5W2"/>
<feature type="transmembrane region" description="Helical" evidence="1">
    <location>
        <begin position="7"/>
        <end position="27"/>
    </location>
</feature>
<evidence type="ECO:0000256" key="1">
    <source>
        <dbReference type="SAM" id="Phobius"/>
    </source>
</evidence>
<feature type="transmembrane region" description="Helical" evidence="1">
    <location>
        <begin position="167"/>
        <end position="184"/>
    </location>
</feature>
<keyword evidence="1" id="KW-1133">Transmembrane helix</keyword>
<dbReference type="Proteomes" id="UP000064912">
    <property type="component" value="Chromosome"/>
</dbReference>
<sequence length="234" mass="24572">MIDPVKAILVFVATVFFVASALMPGGFSGFSPDQFPIPQDNPPVQPAGYTFAIWSVIYVWLLISAGFGLFRRARDGAWEACRVPLILSLAPGAAWIGVAQLSPVWASLLLWWMAAMAIWALVETPLVDRWWLQAPVGLYAGWLTAASWVSVGLLGAGHGILFGETGWAFLALLGALITGAAVLFPLDRAPAYGAALIWGLIGIAMANITAAPLVAIAALAGAVLAGFLTVRAAT</sequence>
<feature type="transmembrane region" description="Helical" evidence="1">
    <location>
        <begin position="139"/>
        <end position="161"/>
    </location>
</feature>
<feature type="transmembrane region" description="Helical" evidence="1">
    <location>
        <begin position="82"/>
        <end position="102"/>
    </location>
</feature>
<accession>A0A0D6B5W2</accession>
<gene>
    <name evidence="2" type="ORF">NHU_02957</name>
</gene>
<reference evidence="2 3" key="1">
    <citation type="submission" date="2015-02" db="EMBL/GenBank/DDBJ databases">
        <title>Genome sequene of Rhodovulum sulfidophilum DSM 2351.</title>
        <authorList>
            <person name="Nagao N."/>
        </authorList>
    </citation>
    <scope>NUCLEOTIDE SEQUENCE [LARGE SCALE GENOMIC DNA]</scope>
    <source>
        <strain evidence="2 3">DSM 2351</strain>
    </source>
</reference>
<proteinExistence type="predicted"/>
<keyword evidence="1" id="KW-0472">Membrane</keyword>
<name>A0A0D6B5W2_RHOSU</name>
<keyword evidence="1" id="KW-0812">Transmembrane</keyword>
<dbReference type="RefSeq" id="WP_060835456.1">
    <property type="nucleotide sequence ID" value="NZ_JAAEAJ010000022.1"/>
</dbReference>